<keyword evidence="1" id="KW-0560">Oxidoreductase</keyword>
<dbReference type="EMBL" id="CP107551">
    <property type="protein sequence ID" value="UYP18037.1"/>
    <property type="molecule type" value="Genomic_DNA"/>
</dbReference>
<evidence type="ECO:0000313" key="2">
    <source>
        <dbReference type="Proteomes" id="UP001156484"/>
    </source>
</evidence>
<protein>
    <submittedName>
        <fullName evidence="1">Mycofactocin system GMC family oxidoreductase MftG</fullName>
        <ecNumber evidence="1">1.-.-.-</ecNumber>
    </submittedName>
</protein>
<name>A0ACD4DDG0_9NOCA</name>
<reference evidence="1" key="1">
    <citation type="submission" date="2022-10" db="EMBL/GenBank/DDBJ databases">
        <title>Rhodococcus ferula Z13 complete genome.</title>
        <authorList>
            <person name="Long X."/>
            <person name="Zang M."/>
        </authorList>
    </citation>
    <scope>NUCLEOTIDE SEQUENCE</scope>
    <source>
        <strain evidence="1">Z13</strain>
    </source>
</reference>
<dbReference type="EC" id="1.-.-.-" evidence="1"/>
<gene>
    <name evidence="1" type="primary">mftG</name>
    <name evidence="1" type="ORF">OED52_15370</name>
</gene>
<sequence>MLPEHADVVVVGGGSCGCVLAARLSDDPQRTVLLLEEGDGFASGVPREIRDAATLPVGPESTWTTIFPAQLTERVATVVTRGRVLGGCGALNGAYFVRARPADFDAWPAGWSYDEVLPYFRAIETDTDFTGDLHGDSGPVPVSRVPADRRHPVSRSFLDAAQRAGHVPVDDLNAPGPDGVGPVPLNVRDGVRTGPLLAHLVPVLHRPNLTVATGSRVTRIVVAGGRAVGVDVIGTEGLRRVAADRVIVSAGAVRSPHLLMLSGIGPADELRRAGIDVRYDLPGVGRDFSDHPEIAIPYRYRHDLPTGVPVLETVLHTDALELRPYTVPFDSAIPGSGVTVPVLGVVATRPRSRGRIVLDPDDPYAPPLLDYRYLSDPDDRADLCDGVRLAGDLLAAMADVVADLDPAVRRGGIDDAWLTARLGTSLHLSGSCRMGDDATAVVDARCRVHGIDGLSVVDTSVFPQVPSRGPHATAVMLAHRAAGWAA</sequence>
<keyword evidence="2" id="KW-1185">Reference proteome</keyword>
<accession>A0ACD4DDG0</accession>
<organism evidence="1 2">
    <name type="scientific">Rhodococcus sacchari</name>
    <dbReference type="NCBI Taxonomy" id="2962047"/>
    <lineage>
        <taxon>Bacteria</taxon>
        <taxon>Bacillati</taxon>
        <taxon>Actinomycetota</taxon>
        <taxon>Actinomycetes</taxon>
        <taxon>Mycobacteriales</taxon>
        <taxon>Nocardiaceae</taxon>
        <taxon>Rhodococcus</taxon>
    </lineage>
</organism>
<dbReference type="Proteomes" id="UP001156484">
    <property type="component" value="Chromosome"/>
</dbReference>
<proteinExistence type="predicted"/>
<evidence type="ECO:0000313" key="1">
    <source>
        <dbReference type="EMBL" id="UYP18037.1"/>
    </source>
</evidence>